<evidence type="ECO:0000256" key="1">
    <source>
        <dbReference type="SAM" id="Phobius"/>
    </source>
</evidence>
<dbReference type="KEGG" id="buz:AYM40_04730"/>
<gene>
    <name evidence="3" type="ORF">AYM40_04730</name>
</gene>
<evidence type="ECO:0000313" key="3">
    <source>
        <dbReference type="EMBL" id="ANB71755.1"/>
    </source>
</evidence>
<accession>A0A160FI14</accession>
<feature type="transmembrane region" description="Helical" evidence="1">
    <location>
        <begin position="16"/>
        <end position="36"/>
    </location>
</feature>
<dbReference type="GO" id="GO:0016740">
    <property type="term" value="F:transferase activity"/>
    <property type="evidence" value="ECO:0007669"/>
    <property type="project" value="TreeGrafter"/>
</dbReference>
<dbReference type="PANTHER" id="PTHR13754">
    <property type="entry name" value="METALLO-BETA-LACTAMASE SUPERFAMILY PROTEIN"/>
    <property type="match status" value="1"/>
</dbReference>
<protein>
    <submittedName>
        <fullName evidence="3">MBL fold metallo-hydrolase</fullName>
    </submittedName>
</protein>
<keyword evidence="3" id="KW-0378">Hydrolase</keyword>
<reference evidence="3 4" key="1">
    <citation type="journal article" date="2016" name="Gene">
        <title>PacBio SMRT assembly of a complex multi-replicon genome reveals chlorocatechol degradative operon in a region of genome plasticity.</title>
        <authorList>
            <person name="Ricker N."/>
            <person name="Shen S.Y."/>
            <person name="Goordial J."/>
            <person name="Jin S."/>
            <person name="Fulthorpe R.R."/>
        </authorList>
    </citation>
    <scope>NUCLEOTIDE SEQUENCE [LARGE SCALE GENOMIC DNA]</scope>
    <source>
        <strain evidence="3 4">OLGA172</strain>
    </source>
</reference>
<dbReference type="Proteomes" id="UP000076852">
    <property type="component" value="Chromosome 1"/>
</dbReference>
<organism evidence="3 4">
    <name type="scientific">Paraburkholderia phytofirmans OLGA172</name>
    <dbReference type="NCBI Taxonomy" id="1417228"/>
    <lineage>
        <taxon>Bacteria</taxon>
        <taxon>Pseudomonadati</taxon>
        <taxon>Pseudomonadota</taxon>
        <taxon>Betaproteobacteria</taxon>
        <taxon>Burkholderiales</taxon>
        <taxon>Burkholderiaceae</taxon>
        <taxon>Paraburkholderia</taxon>
    </lineage>
</organism>
<keyword evidence="1" id="KW-0472">Membrane</keyword>
<dbReference type="InterPro" id="IPR001279">
    <property type="entry name" value="Metallo-B-lactamas"/>
</dbReference>
<dbReference type="InterPro" id="IPR036866">
    <property type="entry name" value="RibonucZ/Hydroxyglut_hydro"/>
</dbReference>
<feature type="domain" description="Metallo-beta-lactamase" evidence="2">
    <location>
        <begin position="116"/>
        <end position="164"/>
    </location>
</feature>
<dbReference type="CDD" id="cd07713">
    <property type="entry name" value="DHPS-like_MBL-fold"/>
    <property type="match status" value="1"/>
</dbReference>
<dbReference type="Pfam" id="PF00753">
    <property type="entry name" value="Lactamase_B"/>
    <property type="match status" value="1"/>
</dbReference>
<dbReference type="InterPro" id="IPR041712">
    <property type="entry name" value="DHPS-like_MBL-fold"/>
</dbReference>
<evidence type="ECO:0000259" key="2">
    <source>
        <dbReference type="Pfam" id="PF00753"/>
    </source>
</evidence>
<keyword evidence="1" id="KW-0812">Transmembrane</keyword>
<dbReference type="AlphaFoldDB" id="A0A160FI14"/>
<dbReference type="InterPro" id="IPR006311">
    <property type="entry name" value="TAT_signal"/>
</dbReference>
<name>A0A160FI14_9BURK</name>
<dbReference type="GO" id="GO:0016787">
    <property type="term" value="F:hydrolase activity"/>
    <property type="evidence" value="ECO:0007669"/>
    <property type="project" value="UniProtKB-KW"/>
</dbReference>
<dbReference type="EMBL" id="CP014578">
    <property type="protein sequence ID" value="ANB71755.1"/>
    <property type="molecule type" value="Genomic_DNA"/>
</dbReference>
<dbReference type="OrthoDB" id="9784009at2"/>
<evidence type="ECO:0000313" key="4">
    <source>
        <dbReference type="Proteomes" id="UP000076852"/>
    </source>
</evidence>
<dbReference type="STRING" id="1804984.AYM40_04730"/>
<dbReference type="PANTHER" id="PTHR13754:SF13">
    <property type="entry name" value="METALLO-BETA-LACTAMASE SUPERFAMILY PROTEIN (AFU_ORTHOLOGUE AFUA_3G07630)"/>
    <property type="match status" value="1"/>
</dbReference>
<dbReference type="SUPFAM" id="SSF56281">
    <property type="entry name" value="Metallo-hydrolase/oxidoreductase"/>
    <property type="match status" value="1"/>
</dbReference>
<dbReference type="PROSITE" id="PS51318">
    <property type="entry name" value="TAT"/>
    <property type="match status" value="1"/>
</dbReference>
<dbReference type="Gene3D" id="3.60.15.10">
    <property type="entry name" value="Ribonuclease Z/Hydroxyacylglutathione hydrolase-like"/>
    <property type="match status" value="1"/>
</dbReference>
<dbReference type="InterPro" id="IPR052926">
    <property type="entry name" value="Metallo-beta-lactamase_dom"/>
</dbReference>
<sequence length="379" mass="41107">MTVNEDYLGSRSRRRLLRAGGAGALGVMSGSALLGLSRVAFAEPLTGGVPVVDTVSVRVVTDSSYSGLEPSRRVGNVDVQRFGLPLTKDHAPRLTLENEWGLSLHVESSQGAQTRQILIDFGYTPETLNNNIGLLKINPAQLDALLLTHGHYDHFGGMVGFLQNSRGKLKEQLPIYLGGEECFCTRENRGGQFGSLDRQAMRDANLVITFAERPAVVADHAFTTGWIDQTTFEKPINPSIMTVGLHDGVGCAGNKLPPEKQNVTSIPDDFQHEQSTAYLVKDRGLVVLTSCAHRGVLNTVKTAMRVSGVTKVHAIVGGFHLAPQPTEYQQATVNQLKEINPDYLIPMHCSGESFYAMATQAMPGKVLWSSTGTRFTFGA</sequence>
<keyword evidence="4" id="KW-1185">Reference proteome</keyword>
<proteinExistence type="predicted"/>
<keyword evidence="1" id="KW-1133">Transmembrane helix</keyword>